<dbReference type="InterPro" id="IPR008996">
    <property type="entry name" value="IL1/FGF"/>
</dbReference>
<dbReference type="AlphaFoldDB" id="A0A7R9FSF9"/>
<dbReference type="SUPFAM" id="SSF50353">
    <property type="entry name" value="Cytokine"/>
    <property type="match status" value="1"/>
</dbReference>
<evidence type="ECO:0000313" key="2">
    <source>
        <dbReference type="Proteomes" id="UP000677054"/>
    </source>
</evidence>
<gene>
    <name evidence="1" type="ORF">DSTB1V02_LOCUS13087</name>
</gene>
<dbReference type="Proteomes" id="UP000677054">
    <property type="component" value="Unassembled WGS sequence"/>
</dbReference>
<organism evidence="1">
    <name type="scientific">Darwinula stevensoni</name>
    <dbReference type="NCBI Taxonomy" id="69355"/>
    <lineage>
        <taxon>Eukaryota</taxon>
        <taxon>Metazoa</taxon>
        <taxon>Ecdysozoa</taxon>
        <taxon>Arthropoda</taxon>
        <taxon>Crustacea</taxon>
        <taxon>Oligostraca</taxon>
        <taxon>Ostracoda</taxon>
        <taxon>Podocopa</taxon>
        <taxon>Podocopida</taxon>
        <taxon>Darwinulocopina</taxon>
        <taxon>Darwinuloidea</taxon>
        <taxon>Darwinulidae</taxon>
        <taxon>Darwinula</taxon>
    </lineage>
</organism>
<reference evidence="1" key="1">
    <citation type="submission" date="2020-11" db="EMBL/GenBank/DDBJ databases">
        <authorList>
            <person name="Tran Van P."/>
        </authorList>
    </citation>
    <scope>NUCLEOTIDE SEQUENCE</scope>
</reference>
<name>A0A7R9FSF9_9CRUS</name>
<accession>A0A7R9FSF9</accession>
<keyword evidence="2" id="KW-1185">Reference proteome</keyword>
<dbReference type="EMBL" id="LR905192">
    <property type="protein sequence ID" value="CAD7253337.1"/>
    <property type="molecule type" value="Genomic_DNA"/>
</dbReference>
<dbReference type="EMBL" id="CAJPEV010005675">
    <property type="protein sequence ID" value="CAG0903402.1"/>
    <property type="molecule type" value="Genomic_DNA"/>
</dbReference>
<evidence type="ECO:0000313" key="1">
    <source>
        <dbReference type="EMBL" id="CAD7253337.1"/>
    </source>
</evidence>
<proteinExistence type="predicted"/>
<protein>
    <submittedName>
        <fullName evidence="1">Uncharacterized protein</fullName>
    </submittedName>
</protein>
<sequence>MRAGLARFFLPPLFFLVTMQTQHRKPEYRLHQLKCLVSKHHFTLQVFPDGTVNGTLSRLSSTTPQFYRRETFKAIENRRKDRPNRASPDVVRGSMYLPAITGQKRGVDTSPGYYRLDRRY</sequence>